<dbReference type="GO" id="GO:0005975">
    <property type="term" value="P:carbohydrate metabolic process"/>
    <property type="evidence" value="ECO:0007669"/>
    <property type="project" value="InterPro"/>
</dbReference>
<feature type="binding site" evidence="5">
    <location>
        <position position="181"/>
    </location>
    <ligand>
        <name>Zn(2+)</name>
        <dbReference type="ChEBI" id="CHEBI:29105"/>
    </ligand>
</feature>
<dbReference type="InterPro" id="IPR049071">
    <property type="entry name" value="MPI_cupin_dom"/>
</dbReference>
<dbReference type="PIRSF" id="PIRSF036894">
    <property type="entry name" value="PMI_Firm_short"/>
    <property type="match status" value="1"/>
</dbReference>
<accession>A0A239D740</accession>
<evidence type="ECO:0000259" key="8">
    <source>
        <dbReference type="Pfam" id="PF21621"/>
    </source>
</evidence>
<feature type="binding site" evidence="5">
    <location>
        <position position="106"/>
    </location>
    <ligand>
        <name>Zn(2+)</name>
        <dbReference type="ChEBI" id="CHEBI:29105"/>
    </ligand>
</feature>
<dbReference type="CDD" id="cd07010">
    <property type="entry name" value="cupin_PMI_type_I_N_bac"/>
    <property type="match status" value="1"/>
</dbReference>
<dbReference type="EMBL" id="FZNY01000010">
    <property type="protein sequence ID" value="SNS27684.1"/>
    <property type="molecule type" value="Genomic_DNA"/>
</dbReference>
<dbReference type="InterPro" id="IPR011051">
    <property type="entry name" value="RmlC_Cupin_sf"/>
</dbReference>
<evidence type="ECO:0000256" key="5">
    <source>
        <dbReference type="PIRSR" id="PIRSR036894-1"/>
    </source>
</evidence>
<dbReference type="GO" id="GO:0008270">
    <property type="term" value="F:zinc ion binding"/>
    <property type="evidence" value="ECO:0007669"/>
    <property type="project" value="InterPro"/>
</dbReference>
<keyword evidence="9" id="KW-0413">Isomerase</keyword>
<dbReference type="PANTHER" id="PTHR42742">
    <property type="entry name" value="TRANSCRIPTIONAL REPRESSOR MPRA"/>
    <property type="match status" value="1"/>
</dbReference>
<keyword evidence="10" id="KW-1185">Reference proteome</keyword>
<sequence>MNVTDWYPIQFKPILKEKIWGGQQLKTFLSKTDQDLPFGESWEIADLSNGQSIITNGALEGKTLGEVMSAFAKAVLGASVVERFGEKFPLLIKYIDAADDLSVQLHPDDILAEQLHNGKGKTEMWYILKAEPGAQLIIGFDGEMTPEKFDASVANGTVNDNLQYLDVKAGDSFFISAGLIHAIGKGIVLAEIQQTSDITYRVFDYNRKQPDGSLRDLHIDHARKALNYTNPDDYILEHNPTTIGAQVLKHCPFFKTDITLLDHTPYTIDRTDSFTVLMMVAGEMVCTHQGEAYHLSLGETLLIPADCTSVSIEGVDAKFLEVYL</sequence>
<proteinExistence type="predicted"/>
<dbReference type="Pfam" id="PF20511">
    <property type="entry name" value="PMI_typeI_cat"/>
    <property type="match status" value="1"/>
</dbReference>
<dbReference type="Proteomes" id="UP000198379">
    <property type="component" value="Unassembled WGS sequence"/>
</dbReference>
<feature type="domain" description="Phosphomannose isomerase type I catalytic" evidence="7">
    <location>
        <begin position="11"/>
        <end position="118"/>
    </location>
</feature>
<evidence type="ECO:0000256" key="1">
    <source>
        <dbReference type="ARBA" id="ARBA00022723"/>
    </source>
</evidence>
<dbReference type="OrthoDB" id="9808275at2"/>
<dbReference type="Pfam" id="PF21621">
    <property type="entry name" value="MPI_cupin_dom"/>
    <property type="match status" value="1"/>
</dbReference>
<feature type="domain" description="Mannose-6-phosphate isomerase cupin" evidence="8">
    <location>
        <begin position="251"/>
        <end position="322"/>
    </location>
</feature>
<dbReference type="Gene3D" id="2.60.120.10">
    <property type="entry name" value="Jelly Rolls"/>
    <property type="match status" value="2"/>
</dbReference>
<evidence type="ECO:0000259" key="7">
    <source>
        <dbReference type="Pfam" id="PF20511"/>
    </source>
</evidence>
<dbReference type="GO" id="GO:0004476">
    <property type="term" value="F:mannose-6-phosphate isomerase activity"/>
    <property type="evidence" value="ECO:0007669"/>
    <property type="project" value="InterPro"/>
</dbReference>
<name>A0A239D740_9FLAO</name>
<dbReference type="PANTHER" id="PTHR42742:SF3">
    <property type="entry name" value="FRUCTOKINASE"/>
    <property type="match status" value="1"/>
</dbReference>
<keyword evidence="1 5" id="KW-0479">Metal-binding</keyword>
<feature type="binding site" evidence="5">
    <location>
        <position position="123"/>
    </location>
    <ligand>
        <name>Zn(2+)</name>
        <dbReference type="ChEBI" id="CHEBI:29105"/>
    </ligand>
</feature>
<evidence type="ECO:0000313" key="9">
    <source>
        <dbReference type="EMBL" id="SNS27684.1"/>
    </source>
</evidence>
<gene>
    <name evidence="9" type="ORF">SAMN06265376_1105</name>
</gene>
<dbReference type="InterPro" id="IPR046457">
    <property type="entry name" value="PMI_typeI_cat"/>
</dbReference>
<evidence type="ECO:0000313" key="10">
    <source>
        <dbReference type="Proteomes" id="UP000198379"/>
    </source>
</evidence>
<protein>
    <recommendedName>
        <fullName evidence="3">Phosphohexomutase</fullName>
    </recommendedName>
    <alternativeName>
        <fullName evidence="4">Phosphomannose isomerase</fullName>
    </alternativeName>
</protein>
<dbReference type="InterPro" id="IPR051804">
    <property type="entry name" value="Carb_Metab_Reg_Kinase/Isom"/>
</dbReference>
<evidence type="ECO:0000256" key="2">
    <source>
        <dbReference type="ARBA" id="ARBA00022833"/>
    </source>
</evidence>
<dbReference type="SUPFAM" id="SSF51182">
    <property type="entry name" value="RmlC-like cupins"/>
    <property type="match status" value="1"/>
</dbReference>
<reference evidence="9 10" key="1">
    <citation type="submission" date="2017-06" db="EMBL/GenBank/DDBJ databases">
        <authorList>
            <person name="Kim H.J."/>
            <person name="Triplett B.A."/>
        </authorList>
    </citation>
    <scope>NUCLEOTIDE SEQUENCE [LARGE SCALE GENOMIC DNA]</scope>
    <source>
        <strain evidence="9 10">DSM 25597</strain>
    </source>
</reference>
<comment type="cofactor">
    <cofactor evidence="5">
        <name>Zn(2+)</name>
        <dbReference type="ChEBI" id="CHEBI:29105"/>
    </cofactor>
    <text evidence="5">Binds 1 zinc ion per subunit.</text>
</comment>
<evidence type="ECO:0000256" key="6">
    <source>
        <dbReference type="PIRSR" id="PIRSR036894-2"/>
    </source>
</evidence>
<dbReference type="InterPro" id="IPR014710">
    <property type="entry name" value="RmlC-like_jellyroll"/>
</dbReference>
<dbReference type="RefSeq" id="WP_089373632.1">
    <property type="nucleotide sequence ID" value="NZ_BMEP01000010.1"/>
</dbReference>
<evidence type="ECO:0000256" key="4">
    <source>
        <dbReference type="ARBA" id="ARBA00030762"/>
    </source>
</evidence>
<feature type="active site" evidence="6">
    <location>
        <position position="201"/>
    </location>
</feature>
<dbReference type="AlphaFoldDB" id="A0A239D740"/>
<dbReference type="InterPro" id="IPR014628">
    <property type="entry name" value="Man6P_isomerase_Firm_short"/>
</dbReference>
<keyword evidence="2 5" id="KW-0862">Zinc</keyword>
<evidence type="ECO:0000256" key="3">
    <source>
        <dbReference type="ARBA" id="ARBA00029741"/>
    </source>
</evidence>
<organism evidence="9 10">
    <name type="scientific">Dokdonia pacifica</name>
    <dbReference type="NCBI Taxonomy" id="1627892"/>
    <lineage>
        <taxon>Bacteria</taxon>
        <taxon>Pseudomonadati</taxon>
        <taxon>Bacteroidota</taxon>
        <taxon>Flavobacteriia</taxon>
        <taxon>Flavobacteriales</taxon>
        <taxon>Flavobacteriaceae</taxon>
        <taxon>Dokdonia</taxon>
    </lineage>
</organism>